<feature type="region of interest" description="Disordered" evidence="6">
    <location>
        <begin position="1"/>
        <end position="21"/>
    </location>
</feature>
<evidence type="ECO:0000313" key="8">
    <source>
        <dbReference type="EMBL" id="CAD9630113.1"/>
    </source>
</evidence>
<organism evidence="8">
    <name type="scientific">Zooxanthella nutricula</name>
    <dbReference type="NCBI Taxonomy" id="1333877"/>
    <lineage>
        <taxon>Eukaryota</taxon>
        <taxon>Sar</taxon>
        <taxon>Alveolata</taxon>
        <taxon>Dinophyceae</taxon>
        <taxon>Peridiniales</taxon>
        <taxon>Peridiniales incertae sedis</taxon>
        <taxon>Zooxanthella</taxon>
    </lineage>
</organism>
<dbReference type="GO" id="GO:0005737">
    <property type="term" value="C:cytoplasm"/>
    <property type="evidence" value="ECO:0007669"/>
    <property type="project" value="UniProtKB-SubCell"/>
</dbReference>
<dbReference type="GO" id="GO:0003723">
    <property type="term" value="F:RNA binding"/>
    <property type="evidence" value="ECO:0007669"/>
    <property type="project" value="TreeGrafter"/>
</dbReference>
<dbReference type="InterPro" id="IPR033867">
    <property type="entry name" value="Mrt4"/>
</dbReference>
<dbReference type="CDD" id="cd05796">
    <property type="entry name" value="Ribosomal_P0_like"/>
    <property type="match status" value="1"/>
</dbReference>
<dbReference type="AlphaFoldDB" id="A0A7S2VFU6"/>
<dbReference type="InterPro" id="IPR040637">
    <property type="entry name" value="Ribosomal_uL10-like_insert"/>
</dbReference>
<feature type="compositionally biased region" description="Basic residues" evidence="6">
    <location>
        <begin position="1"/>
        <end position="20"/>
    </location>
</feature>
<dbReference type="GO" id="GO:0030687">
    <property type="term" value="C:preribosome, large subunit precursor"/>
    <property type="evidence" value="ECO:0007669"/>
    <property type="project" value="TreeGrafter"/>
</dbReference>
<dbReference type="InterPro" id="IPR051742">
    <property type="entry name" value="Ribosome_Assembly_uL10"/>
</dbReference>
<reference evidence="8" key="1">
    <citation type="submission" date="2021-01" db="EMBL/GenBank/DDBJ databases">
        <authorList>
            <person name="Corre E."/>
            <person name="Pelletier E."/>
            <person name="Niang G."/>
            <person name="Scheremetjew M."/>
            <person name="Finn R."/>
            <person name="Kale V."/>
            <person name="Holt S."/>
            <person name="Cochrane G."/>
            <person name="Meng A."/>
            <person name="Brown T."/>
            <person name="Cohen L."/>
        </authorList>
    </citation>
    <scope>NUCLEOTIDE SEQUENCE</scope>
    <source>
        <strain evidence="8">RCC3387</strain>
    </source>
</reference>
<evidence type="ECO:0000256" key="3">
    <source>
        <dbReference type="ARBA" id="ARBA00022490"/>
    </source>
</evidence>
<protein>
    <recommendedName>
        <fullName evidence="5">Ribosome assembly factor mrt4</fullName>
    </recommendedName>
</protein>
<sequence>MPKSKRNVKVSLTKTKKRPRDKKDALIEEIRGCCEKFSRLYLLSVENERNTFLQVVRQKFRPGRLVCAKNKVMQVALGTTPAQECQDGVHQIAERIAGQCALLFTDQAPADVQSFLAEHRPIDFARAGCKATDTVVLPRGQDALAKLPHSIESHLRHLGMPTQLLEGKIHLLGDYTVCKAGQELTSDSAQILKLLELKQAQFSMSVEARWHKGGEFKDCQDLED</sequence>
<dbReference type="PANTHER" id="PTHR45841:SF1">
    <property type="entry name" value="MRNA TURNOVER PROTEIN 4 HOMOLOG"/>
    <property type="match status" value="1"/>
</dbReference>
<dbReference type="GO" id="GO:0005730">
    <property type="term" value="C:nucleolus"/>
    <property type="evidence" value="ECO:0007669"/>
    <property type="project" value="UniProtKB-SubCell"/>
</dbReference>
<dbReference type="GO" id="GO:0006364">
    <property type="term" value="P:rRNA processing"/>
    <property type="evidence" value="ECO:0007669"/>
    <property type="project" value="TreeGrafter"/>
</dbReference>
<gene>
    <name evidence="8" type="ORF">BRAN1462_LOCUS49658</name>
</gene>
<dbReference type="FunFam" id="3.90.105.20:FF:000003">
    <property type="entry name" value="Ribosome assembly factor mrt4"/>
    <property type="match status" value="1"/>
</dbReference>
<accession>A0A7S2VFU6</accession>
<evidence type="ECO:0000256" key="5">
    <source>
        <dbReference type="RuleBase" id="RU364039"/>
    </source>
</evidence>
<dbReference type="Gene3D" id="3.90.105.20">
    <property type="match status" value="1"/>
</dbReference>
<dbReference type="PANTHER" id="PTHR45841">
    <property type="entry name" value="MRNA TURNOVER PROTEIN 4 MRTO4"/>
    <property type="match status" value="1"/>
</dbReference>
<dbReference type="InterPro" id="IPR043141">
    <property type="entry name" value="Ribosomal_uL10-like_sf"/>
</dbReference>
<name>A0A7S2VFU6_9DINO</name>
<keyword evidence="3 5" id="KW-0963">Cytoplasm</keyword>
<dbReference type="InterPro" id="IPR001790">
    <property type="entry name" value="Ribosomal_uL10"/>
</dbReference>
<comment type="subunit">
    <text evidence="5">Associates with the pre-60S ribosomal particle.</text>
</comment>
<evidence type="ECO:0000256" key="4">
    <source>
        <dbReference type="ARBA" id="ARBA00023242"/>
    </source>
</evidence>
<dbReference type="EMBL" id="HBGW01078137">
    <property type="protein sequence ID" value="CAD9630113.1"/>
    <property type="molecule type" value="Transcribed_RNA"/>
</dbReference>
<dbReference type="Gene3D" id="3.30.70.1730">
    <property type="match status" value="1"/>
</dbReference>
<dbReference type="Pfam" id="PF00466">
    <property type="entry name" value="Ribosomal_L10"/>
    <property type="match status" value="1"/>
</dbReference>
<dbReference type="GO" id="GO:0000956">
    <property type="term" value="P:nuclear-transcribed mRNA catabolic process"/>
    <property type="evidence" value="ECO:0007669"/>
    <property type="project" value="TreeGrafter"/>
</dbReference>
<evidence type="ECO:0000256" key="1">
    <source>
        <dbReference type="ARBA" id="ARBA00004046"/>
    </source>
</evidence>
<comment type="similarity">
    <text evidence="2 5">Belongs to the universal ribosomal protein uL10 family.</text>
</comment>
<dbReference type="Pfam" id="PF17777">
    <property type="entry name" value="RL10P_insert"/>
    <property type="match status" value="1"/>
</dbReference>
<proteinExistence type="inferred from homology"/>
<feature type="domain" description="Large ribosomal subunit protein uL10-like insertion" evidence="7">
    <location>
        <begin position="125"/>
        <end position="196"/>
    </location>
</feature>
<dbReference type="GO" id="GO:0000027">
    <property type="term" value="P:ribosomal large subunit assembly"/>
    <property type="evidence" value="ECO:0007669"/>
    <property type="project" value="InterPro"/>
</dbReference>
<keyword evidence="5" id="KW-0690">Ribosome biogenesis</keyword>
<dbReference type="SUPFAM" id="SSF160369">
    <property type="entry name" value="Ribosomal protein L10-like"/>
    <property type="match status" value="1"/>
</dbReference>
<comment type="function">
    <text evidence="1 5">Component of the ribosome assembly machinery. Nuclear paralog of the ribosomal protein P0, it binds pre-60S subunits at an early stage of assembly in the nucleolus, and is replaced by P0 in cytoplasmic pre-60S subunits and mature 80S ribosomes.</text>
</comment>
<evidence type="ECO:0000259" key="7">
    <source>
        <dbReference type="Pfam" id="PF17777"/>
    </source>
</evidence>
<comment type="subcellular location">
    <subcellularLocation>
        <location evidence="5">Cytoplasm</location>
    </subcellularLocation>
    <subcellularLocation>
        <location evidence="5">Nucleus</location>
        <location evidence="5">Nucleolus</location>
    </subcellularLocation>
</comment>
<evidence type="ECO:0000256" key="2">
    <source>
        <dbReference type="ARBA" id="ARBA00008889"/>
    </source>
</evidence>
<dbReference type="InterPro" id="IPR043164">
    <property type="entry name" value="Ribosomal_uL10-like_insert_sf"/>
</dbReference>
<evidence type="ECO:0000256" key="6">
    <source>
        <dbReference type="SAM" id="MobiDB-lite"/>
    </source>
</evidence>
<keyword evidence="4 5" id="KW-0539">Nucleus</keyword>